<dbReference type="InterPro" id="IPR008030">
    <property type="entry name" value="NmrA-like"/>
</dbReference>
<dbReference type="InterPro" id="IPR051604">
    <property type="entry name" value="Ergot_Alk_Oxidoreductase"/>
</dbReference>
<evidence type="ECO:0000259" key="2">
    <source>
        <dbReference type="Pfam" id="PF05368"/>
    </source>
</evidence>
<evidence type="ECO:0000313" key="3">
    <source>
        <dbReference type="EMBL" id="RMI28938.1"/>
    </source>
</evidence>
<feature type="region of interest" description="Disordered" evidence="1">
    <location>
        <begin position="1"/>
        <end position="22"/>
    </location>
</feature>
<dbReference type="AlphaFoldDB" id="A0A3M2L342"/>
<dbReference type="SUPFAM" id="SSF51735">
    <property type="entry name" value="NAD(P)-binding Rossmann-fold domains"/>
    <property type="match status" value="1"/>
</dbReference>
<keyword evidence="4" id="KW-1185">Reference proteome</keyword>
<reference evidence="3 4" key="1">
    <citation type="submission" date="2018-10" db="EMBL/GenBank/DDBJ databases">
        <title>Isolation from cow dung.</title>
        <authorList>
            <person name="Ling L."/>
        </authorList>
    </citation>
    <scope>NUCLEOTIDE SEQUENCE [LARGE SCALE GENOMIC DNA]</scope>
    <source>
        <strain evidence="3 4">NEAU-LL90</strain>
    </source>
</reference>
<accession>A0A3M2L342</accession>
<evidence type="ECO:0000256" key="1">
    <source>
        <dbReference type="SAM" id="MobiDB-lite"/>
    </source>
</evidence>
<dbReference type="InterPro" id="IPR036291">
    <property type="entry name" value="NAD(P)-bd_dom_sf"/>
</dbReference>
<dbReference type="OrthoDB" id="285016at2"/>
<dbReference type="Gene3D" id="3.90.25.10">
    <property type="entry name" value="UDP-galactose 4-epimerase, domain 1"/>
    <property type="match status" value="1"/>
</dbReference>
<proteinExistence type="predicted"/>
<dbReference type="Pfam" id="PF05368">
    <property type="entry name" value="NmrA"/>
    <property type="match status" value="1"/>
</dbReference>
<dbReference type="Gene3D" id="3.40.50.720">
    <property type="entry name" value="NAD(P)-binding Rossmann-like Domain"/>
    <property type="match status" value="1"/>
</dbReference>
<sequence>MTHSATQSNPILVTGATGRHGNTGEHVVRRLRDEGHRVRVLAREISDRTELLESLGAEVVVGDLHQRRTLAAALTDVDLAYFTYPVAPGVVPAAANFAAAVREADRQPRVVVMSMGPAHPDHPSELGRNQWLAEQVLQWAGLDVLILRVVALFHENLEVLHARSVHDEGVIRNSFGDSAIGWISGRDAAELAVAAMLHPQRFDGPVVFPPGPESFTHAQIAELLGDVLGRPVRFEAVSADRWRRELEGLGDGVINHGMAQHISSVGEVIARSGQSIPADPQKIRDLIKREPISLREFLTARTAAFRAVSP</sequence>
<protein>
    <submittedName>
        <fullName evidence="3">NAD-dependent epimerase/dehydratase family protein</fullName>
    </submittedName>
</protein>
<dbReference type="Proteomes" id="UP000279275">
    <property type="component" value="Unassembled WGS sequence"/>
</dbReference>
<comment type="caution">
    <text evidence="3">The sequence shown here is derived from an EMBL/GenBank/DDBJ whole genome shotgun (WGS) entry which is preliminary data.</text>
</comment>
<gene>
    <name evidence="3" type="ORF">EBN03_27755</name>
</gene>
<feature type="compositionally biased region" description="Polar residues" evidence="1">
    <location>
        <begin position="1"/>
        <end position="11"/>
    </location>
</feature>
<dbReference type="RefSeq" id="WP_122191101.1">
    <property type="nucleotide sequence ID" value="NZ_RFFH01000017.1"/>
</dbReference>
<dbReference type="PANTHER" id="PTHR43162">
    <property type="match status" value="1"/>
</dbReference>
<organism evidence="3 4">
    <name type="scientific">Nocardia stercoris</name>
    <dbReference type="NCBI Taxonomy" id="2483361"/>
    <lineage>
        <taxon>Bacteria</taxon>
        <taxon>Bacillati</taxon>
        <taxon>Actinomycetota</taxon>
        <taxon>Actinomycetes</taxon>
        <taxon>Mycobacteriales</taxon>
        <taxon>Nocardiaceae</taxon>
        <taxon>Nocardia</taxon>
    </lineage>
</organism>
<evidence type="ECO:0000313" key="4">
    <source>
        <dbReference type="Proteomes" id="UP000279275"/>
    </source>
</evidence>
<feature type="domain" description="NmrA-like" evidence="2">
    <location>
        <begin position="9"/>
        <end position="298"/>
    </location>
</feature>
<name>A0A3M2L342_9NOCA</name>
<dbReference type="EMBL" id="RFFH01000017">
    <property type="protein sequence ID" value="RMI28938.1"/>
    <property type="molecule type" value="Genomic_DNA"/>
</dbReference>
<dbReference type="PANTHER" id="PTHR43162:SF1">
    <property type="entry name" value="PRESTALK A DIFFERENTIATION PROTEIN A"/>
    <property type="match status" value="1"/>
</dbReference>